<keyword evidence="2" id="KW-0040">ANK repeat</keyword>
<feature type="repeat" description="ANK" evidence="2">
    <location>
        <begin position="831"/>
        <end position="863"/>
    </location>
</feature>
<dbReference type="Gene3D" id="3.40.50.300">
    <property type="entry name" value="P-loop containing nucleotide triphosphate hydrolases"/>
    <property type="match status" value="1"/>
</dbReference>
<evidence type="ECO:0000313" key="5">
    <source>
        <dbReference type="Proteomes" id="UP001273166"/>
    </source>
</evidence>
<dbReference type="RefSeq" id="XP_062718150.1">
    <property type="nucleotide sequence ID" value="XM_062866445.1"/>
</dbReference>
<accession>A0AAJ0GLZ7</accession>
<feature type="repeat" description="ANK" evidence="2">
    <location>
        <begin position="930"/>
        <end position="960"/>
    </location>
</feature>
<dbReference type="PANTHER" id="PTHR10039:SF5">
    <property type="entry name" value="NACHT DOMAIN-CONTAINING PROTEIN"/>
    <property type="match status" value="1"/>
</dbReference>
<feature type="domain" description="Nephrocystin 3-like N-terminal" evidence="3">
    <location>
        <begin position="272"/>
        <end position="446"/>
    </location>
</feature>
<dbReference type="GeneID" id="87885274"/>
<evidence type="ECO:0000256" key="2">
    <source>
        <dbReference type="PROSITE-ProRule" id="PRU00023"/>
    </source>
</evidence>
<dbReference type="SUPFAM" id="SSF52540">
    <property type="entry name" value="P-loop containing nucleoside triphosphate hydrolases"/>
    <property type="match status" value="1"/>
</dbReference>
<dbReference type="PANTHER" id="PTHR10039">
    <property type="entry name" value="AMELOGENIN"/>
    <property type="match status" value="1"/>
</dbReference>
<reference evidence="4" key="1">
    <citation type="journal article" date="2023" name="Mol. Phylogenet. Evol.">
        <title>Genome-scale phylogeny and comparative genomics of the fungal order Sordariales.</title>
        <authorList>
            <person name="Hensen N."/>
            <person name="Bonometti L."/>
            <person name="Westerberg I."/>
            <person name="Brannstrom I.O."/>
            <person name="Guillou S."/>
            <person name="Cros-Aarteil S."/>
            <person name="Calhoun S."/>
            <person name="Haridas S."/>
            <person name="Kuo A."/>
            <person name="Mondo S."/>
            <person name="Pangilinan J."/>
            <person name="Riley R."/>
            <person name="LaButti K."/>
            <person name="Andreopoulos B."/>
            <person name="Lipzen A."/>
            <person name="Chen C."/>
            <person name="Yan M."/>
            <person name="Daum C."/>
            <person name="Ng V."/>
            <person name="Clum A."/>
            <person name="Steindorff A."/>
            <person name="Ohm R.A."/>
            <person name="Martin F."/>
            <person name="Silar P."/>
            <person name="Natvig D.O."/>
            <person name="Lalanne C."/>
            <person name="Gautier V."/>
            <person name="Ament-Velasquez S.L."/>
            <person name="Kruys A."/>
            <person name="Hutchinson M.I."/>
            <person name="Powell A.J."/>
            <person name="Barry K."/>
            <person name="Miller A.N."/>
            <person name="Grigoriev I.V."/>
            <person name="Debuchy R."/>
            <person name="Gladieux P."/>
            <person name="Hiltunen Thoren M."/>
            <person name="Johannesson H."/>
        </authorList>
    </citation>
    <scope>NUCLEOTIDE SEQUENCE</scope>
    <source>
        <strain evidence="4">CBS 333.67</strain>
    </source>
</reference>
<evidence type="ECO:0000313" key="4">
    <source>
        <dbReference type="EMBL" id="KAK3302370.1"/>
    </source>
</evidence>
<dbReference type="SMART" id="SM00248">
    <property type="entry name" value="ANK"/>
    <property type="match status" value="5"/>
</dbReference>
<dbReference type="SUPFAM" id="SSF48403">
    <property type="entry name" value="Ankyrin repeat"/>
    <property type="match status" value="1"/>
</dbReference>
<name>A0AAJ0GLZ7_9PEZI</name>
<feature type="repeat" description="ANK" evidence="2">
    <location>
        <begin position="897"/>
        <end position="929"/>
    </location>
</feature>
<dbReference type="InterPro" id="IPR027417">
    <property type="entry name" value="P-loop_NTPase"/>
</dbReference>
<dbReference type="Pfam" id="PF00023">
    <property type="entry name" value="Ank"/>
    <property type="match status" value="1"/>
</dbReference>
<keyword evidence="1" id="KW-0677">Repeat</keyword>
<organism evidence="4 5">
    <name type="scientific">Chaetomium strumarium</name>
    <dbReference type="NCBI Taxonomy" id="1170767"/>
    <lineage>
        <taxon>Eukaryota</taxon>
        <taxon>Fungi</taxon>
        <taxon>Dikarya</taxon>
        <taxon>Ascomycota</taxon>
        <taxon>Pezizomycotina</taxon>
        <taxon>Sordariomycetes</taxon>
        <taxon>Sordariomycetidae</taxon>
        <taxon>Sordariales</taxon>
        <taxon>Chaetomiaceae</taxon>
        <taxon>Chaetomium</taxon>
    </lineage>
</organism>
<comment type="caution">
    <text evidence="4">The sequence shown here is derived from an EMBL/GenBank/DDBJ whole genome shotgun (WGS) entry which is preliminary data.</text>
</comment>
<dbReference type="Pfam" id="PF12796">
    <property type="entry name" value="Ank_2"/>
    <property type="match status" value="1"/>
</dbReference>
<reference evidence="4" key="2">
    <citation type="submission" date="2023-06" db="EMBL/GenBank/DDBJ databases">
        <authorList>
            <consortium name="Lawrence Berkeley National Laboratory"/>
            <person name="Mondo S.J."/>
            <person name="Hensen N."/>
            <person name="Bonometti L."/>
            <person name="Westerberg I."/>
            <person name="Brannstrom I.O."/>
            <person name="Guillou S."/>
            <person name="Cros-Aarteil S."/>
            <person name="Calhoun S."/>
            <person name="Haridas S."/>
            <person name="Kuo A."/>
            <person name="Pangilinan J."/>
            <person name="Riley R."/>
            <person name="Labutti K."/>
            <person name="Andreopoulos B."/>
            <person name="Lipzen A."/>
            <person name="Chen C."/>
            <person name="Yanf M."/>
            <person name="Daum C."/>
            <person name="Ng V."/>
            <person name="Clum A."/>
            <person name="Steindorff A."/>
            <person name="Ohm R."/>
            <person name="Martin F."/>
            <person name="Silar P."/>
            <person name="Natvig D."/>
            <person name="Lalanne C."/>
            <person name="Gautier V."/>
            <person name="Ament-Velasquez S.L."/>
            <person name="Kruys A."/>
            <person name="Hutchinson M.I."/>
            <person name="Powell A.J."/>
            <person name="Barry K."/>
            <person name="Miller A.N."/>
            <person name="Grigoriev I.V."/>
            <person name="Debuchy R."/>
            <person name="Gladieux P."/>
            <person name="Thoren M.H."/>
            <person name="Johannesson H."/>
        </authorList>
    </citation>
    <scope>NUCLEOTIDE SEQUENCE</scope>
    <source>
        <strain evidence="4">CBS 333.67</strain>
    </source>
</reference>
<feature type="repeat" description="ANK" evidence="2">
    <location>
        <begin position="864"/>
        <end position="896"/>
    </location>
</feature>
<dbReference type="PROSITE" id="PS50297">
    <property type="entry name" value="ANK_REP_REGION"/>
    <property type="match status" value="4"/>
</dbReference>
<dbReference type="EMBL" id="JAUDZG010000007">
    <property type="protein sequence ID" value="KAK3302370.1"/>
    <property type="molecule type" value="Genomic_DNA"/>
</dbReference>
<dbReference type="InterPro" id="IPR056884">
    <property type="entry name" value="NPHP3-like_N"/>
</dbReference>
<dbReference type="InterPro" id="IPR002110">
    <property type="entry name" value="Ankyrin_rpt"/>
</dbReference>
<dbReference type="Pfam" id="PF24883">
    <property type="entry name" value="NPHP3_N"/>
    <property type="match status" value="1"/>
</dbReference>
<proteinExistence type="predicted"/>
<protein>
    <recommendedName>
        <fullName evidence="3">Nephrocystin 3-like N-terminal domain-containing protein</fullName>
    </recommendedName>
</protein>
<keyword evidence="5" id="KW-1185">Reference proteome</keyword>
<dbReference type="Gene3D" id="1.25.40.20">
    <property type="entry name" value="Ankyrin repeat-containing domain"/>
    <property type="match status" value="2"/>
</dbReference>
<dbReference type="PROSITE" id="PS50088">
    <property type="entry name" value="ANK_REPEAT"/>
    <property type="match status" value="4"/>
</dbReference>
<dbReference type="AlphaFoldDB" id="A0AAJ0GLZ7"/>
<sequence length="960" mass="107726">MSFPLPRSRSSNPSVYWPRDLLPTVLPHARVLTYGYDTRSSVYEMAWDFLVELEANRRSDDTRPLLFIETLRRSANCQSRPLFRSVFDSTVGIIFFGTPHGGADPRGFLQRVAEKLIKAAGFQVNEQVVATLLPSSERLRELRDEFGPVVRKQNWTIYSFQEAIGIQYLGGEKVVEDASSYLNLPEVETTQHIQRNHMDMCRFTGYDDPEFKKVAAAVSHITNSVRLEHETPVKVPMTEVLSKEQQQALLDSLRFDQVDARWMSIKTAHSKTCKWLLRKPEYLDWLDPKKLADHHGFLWLKGKPGTGKSTLMKFALANARRSMKDTTVISFFFNARGVDLEKSTAGMYRSLLLQLLERVPRLQDVFAILGFASWNVSSTYAWSIETLKDLFQQAVQSLADCAVACFIDALDECDQAEVRDMVAFFQRLGDLAIPLGIKFRVLFSSRHYPYITISKGLEFILEGQEGHDQDITDYINSELRIGQTALAGRIRQDLQDKSAGVFMWVVLVVGILNQEHDEGRGPHHLQRTLKTIPADLHELFRDILTRDQRNRHELLLCIQWVLFARRPLKPTELYFAILSGTDPADISAYDPRELPPDTIERFVLNSSKGLAEMTKSKIPTVQFIHESVRDFLLKEKGLSVLWSDLGTTFEGQSHDLLKQHCAAYITATDITSHLDIADPLPKASSAEGKELRQKTAEVFPFLQYAVEMVLWHADTAQAAGICQVNFLRNICATYDNRRHKSAPSLLYLLAEQNLPALIHIHDQNQHAFDIEDERYGPPILAALACGSHEAVTAMLEALEQYHGRSCPRAIDGTIIKLLLDHGAKGDATDATGRTLLSRAAANGYEAVVRLLLDRGAAIEAADTDGLTPLSWAARHGYESVLRLLLDRGAAIEAADTDGLTPLSWAARHGYESVLRLLLDRGAAINTADKNGRTPLSWAVEAALGVQEAVVKLLLDRGATM</sequence>
<evidence type="ECO:0000259" key="3">
    <source>
        <dbReference type="Pfam" id="PF24883"/>
    </source>
</evidence>
<dbReference type="InterPro" id="IPR036770">
    <property type="entry name" value="Ankyrin_rpt-contain_sf"/>
</dbReference>
<dbReference type="Proteomes" id="UP001273166">
    <property type="component" value="Unassembled WGS sequence"/>
</dbReference>
<gene>
    <name evidence="4" type="ORF">B0T15DRAFT_487544</name>
</gene>
<evidence type="ECO:0000256" key="1">
    <source>
        <dbReference type="ARBA" id="ARBA00022737"/>
    </source>
</evidence>